<organism evidence="1">
    <name type="scientific">Hungatella hathewayi</name>
    <dbReference type="NCBI Taxonomy" id="154046"/>
    <lineage>
        <taxon>Bacteria</taxon>
        <taxon>Bacillati</taxon>
        <taxon>Bacillota</taxon>
        <taxon>Clostridia</taxon>
        <taxon>Lachnospirales</taxon>
        <taxon>Lachnospiraceae</taxon>
        <taxon>Hungatella</taxon>
    </lineage>
</organism>
<evidence type="ECO:0000313" key="1">
    <source>
        <dbReference type="EMBL" id="VYT84416.1"/>
    </source>
</evidence>
<reference evidence="1" key="1">
    <citation type="submission" date="2019-11" db="EMBL/GenBank/DDBJ databases">
        <authorList>
            <person name="Feng L."/>
        </authorList>
    </citation>
    <scope>NUCLEOTIDE SEQUENCE</scope>
    <source>
        <strain evidence="1">ChathewayiLFYP18</strain>
    </source>
</reference>
<proteinExistence type="predicted"/>
<dbReference type="AlphaFoldDB" id="A0A6N3A3B0"/>
<gene>
    <name evidence="1" type="ORF">CHLFYP18_05714</name>
</gene>
<name>A0A6N3A3B0_9FIRM</name>
<protein>
    <submittedName>
        <fullName evidence="1">Uncharacterized protein</fullName>
    </submittedName>
</protein>
<sequence>MATNTTNYNFKKPDESDFYSVQDQNNNWDKADAALKDLDTPTFEDYSGSATVPDAATAIGNIKSKGKLSTTISNIKAAFKGACLIGQIVNNCVTDNAKLPLSAAQGKELMDLYTVLNSNLVSINRNFSHFATYETVTGAGITPEATMLTGLKEIYAGIPDQCVFVLYATFAGTIVRLDGVKASAQYGLVRASSYADAANVTYSILKSEWVKK</sequence>
<dbReference type="RefSeq" id="WP_156832388.1">
    <property type="nucleotide sequence ID" value="NZ_CACRUH010000014.1"/>
</dbReference>
<dbReference type="EMBL" id="CACRUH010000014">
    <property type="protein sequence ID" value="VYT84416.1"/>
    <property type="molecule type" value="Genomic_DNA"/>
</dbReference>
<accession>A0A6N3A3B0</accession>